<protein>
    <submittedName>
        <fullName evidence="2">Phosphotransferase</fullName>
    </submittedName>
</protein>
<evidence type="ECO:0000313" key="3">
    <source>
        <dbReference type="Proteomes" id="UP001250214"/>
    </source>
</evidence>
<dbReference type="Pfam" id="PF01636">
    <property type="entry name" value="APH"/>
    <property type="match status" value="1"/>
</dbReference>
<gene>
    <name evidence="2" type="ORF">RIF23_05780</name>
</gene>
<evidence type="ECO:0000313" key="2">
    <source>
        <dbReference type="EMBL" id="MDS1269802.1"/>
    </source>
</evidence>
<dbReference type="SUPFAM" id="SSF56112">
    <property type="entry name" value="Protein kinase-like (PK-like)"/>
    <property type="match status" value="1"/>
</dbReference>
<dbReference type="InterPro" id="IPR011009">
    <property type="entry name" value="Kinase-like_dom_sf"/>
</dbReference>
<accession>A0ABU2H3C1</accession>
<sequence>MLPGWIQPASPPQLGAAAAVLWPDASVSEVETGATPRPRAYVALPSLRQPRLLLPAGHRHAAARAVQLFSGRHCVDTRLRAGLVSAALNYGGTGLLRGRLSVHAGIERMLTQILGQELVLAVHLGPPRANRKPVLALLTPDGRPAGFGKLGVNGLTDRLVRAETAALRQLASADLPDVTVPRVLHAGMWNGHPLLVQEPLPVCSQTEVPNRGQLLRCVTQIAGMSGVKHRPLANSPYLAGLCERLSGLADLPETEALRSALARLPAVSLAFGAWHGDLTRWNIASTPRRDFVWDWERLTEDVPVGFDALHFSLTEAVRGDARRGAMAWLRTGASLLNAPELARLGVCPEHTRVVMTLYLVELASRYLHDGQAQAGGRLGQLNTWLLPALSHLAGAAVPGPRPHDSVRALPD</sequence>
<feature type="domain" description="Aminoglycoside phosphotransferase" evidence="1">
    <location>
        <begin position="157"/>
        <end position="299"/>
    </location>
</feature>
<name>A0ABU2H3C1_9ACTN</name>
<reference evidence="3" key="1">
    <citation type="submission" date="2023-07" db="EMBL/GenBank/DDBJ databases">
        <title>Novel species in the genus Lipingzhangella isolated from Sambhar Salt Lake.</title>
        <authorList>
            <person name="Jiya N."/>
            <person name="Kajale S."/>
            <person name="Sharma A."/>
        </authorList>
    </citation>
    <scope>NUCLEOTIDE SEQUENCE [LARGE SCALE GENOMIC DNA]</scope>
    <source>
        <strain evidence="3">LS1_29</strain>
    </source>
</reference>
<proteinExistence type="predicted"/>
<dbReference type="EMBL" id="JAVLVT010000002">
    <property type="protein sequence ID" value="MDS1269802.1"/>
    <property type="molecule type" value="Genomic_DNA"/>
</dbReference>
<dbReference type="InterPro" id="IPR002575">
    <property type="entry name" value="Aminoglycoside_PTrfase"/>
</dbReference>
<evidence type="ECO:0000259" key="1">
    <source>
        <dbReference type="Pfam" id="PF01636"/>
    </source>
</evidence>
<dbReference type="RefSeq" id="WP_310911339.1">
    <property type="nucleotide sequence ID" value="NZ_JAVLVT010000002.1"/>
</dbReference>
<dbReference type="Proteomes" id="UP001250214">
    <property type="component" value="Unassembled WGS sequence"/>
</dbReference>
<keyword evidence="3" id="KW-1185">Reference proteome</keyword>
<comment type="caution">
    <text evidence="2">The sequence shown here is derived from an EMBL/GenBank/DDBJ whole genome shotgun (WGS) entry which is preliminary data.</text>
</comment>
<organism evidence="2 3">
    <name type="scientific">Lipingzhangella rawalii</name>
    <dbReference type="NCBI Taxonomy" id="2055835"/>
    <lineage>
        <taxon>Bacteria</taxon>
        <taxon>Bacillati</taxon>
        <taxon>Actinomycetota</taxon>
        <taxon>Actinomycetes</taxon>
        <taxon>Streptosporangiales</taxon>
        <taxon>Nocardiopsidaceae</taxon>
        <taxon>Lipingzhangella</taxon>
    </lineage>
</organism>